<accession>A0A323TS31</accession>
<name>A0A323TS31_9BACI</name>
<dbReference type="EMBL" id="PDOD01000004">
    <property type="protein sequence ID" value="PYZ92215.1"/>
    <property type="molecule type" value="Genomic_DNA"/>
</dbReference>
<dbReference type="AlphaFoldDB" id="A0A323TS31"/>
<sequence length="79" mass="8953">MLSEFDLPSLAVRKQIAEAVDIIIQQTLLKDGSRKITRITKVVGIDSDEILLQDLFLFKEKSTTDGRGNLRGVSWFRSM</sequence>
<dbReference type="Proteomes" id="UP000248214">
    <property type="component" value="Unassembled WGS sequence"/>
</dbReference>
<protein>
    <submittedName>
        <fullName evidence="1">Uncharacterized protein</fullName>
    </submittedName>
</protein>
<organism evidence="1 2">
    <name type="scientific">Salipaludibacillus keqinensis</name>
    <dbReference type="NCBI Taxonomy" id="2045207"/>
    <lineage>
        <taxon>Bacteria</taxon>
        <taxon>Bacillati</taxon>
        <taxon>Bacillota</taxon>
        <taxon>Bacilli</taxon>
        <taxon>Bacillales</taxon>
        <taxon>Bacillaceae</taxon>
    </lineage>
</organism>
<evidence type="ECO:0000313" key="1">
    <source>
        <dbReference type="EMBL" id="PYZ92215.1"/>
    </source>
</evidence>
<dbReference type="OrthoDB" id="9810761at2"/>
<gene>
    <name evidence="1" type="ORF">CR194_15350</name>
</gene>
<dbReference type="InterPro" id="IPR027417">
    <property type="entry name" value="P-loop_NTPase"/>
</dbReference>
<reference evidence="1 2" key="1">
    <citation type="submission" date="2017-10" db="EMBL/GenBank/DDBJ databases">
        <title>Bacillus sp. nov., a halophilic bacterium isolated from a Keqin Lake.</title>
        <authorList>
            <person name="Wang H."/>
        </authorList>
    </citation>
    <scope>NUCLEOTIDE SEQUENCE [LARGE SCALE GENOMIC DNA]</scope>
    <source>
        <strain evidence="1 2">KQ-12</strain>
    </source>
</reference>
<dbReference type="Gene3D" id="3.40.50.300">
    <property type="entry name" value="P-loop containing nucleotide triphosphate hydrolases"/>
    <property type="match status" value="1"/>
</dbReference>
<dbReference type="RefSeq" id="WP_110610650.1">
    <property type="nucleotide sequence ID" value="NZ_PDOD01000004.1"/>
</dbReference>
<comment type="caution">
    <text evidence="1">The sequence shown here is derived from an EMBL/GenBank/DDBJ whole genome shotgun (WGS) entry which is preliminary data.</text>
</comment>
<evidence type="ECO:0000313" key="2">
    <source>
        <dbReference type="Proteomes" id="UP000248214"/>
    </source>
</evidence>
<keyword evidence="2" id="KW-1185">Reference proteome</keyword>
<proteinExistence type="predicted"/>